<name>A0A6J6NG81_9ZZZZ</name>
<accession>A0A6J6NG81</accession>
<dbReference type="AlphaFoldDB" id="A0A6J6NG81"/>
<gene>
    <name evidence="1" type="ORF">UFOPK2579_00082</name>
</gene>
<organism evidence="1">
    <name type="scientific">freshwater metagenome</name>
    <dbReference type="NCBI Taxonomy" id="449393"/>
    <lineage>
        <taxon>unclassified sequences</taxon>
        <taxon>metagenomes</taxon>
        <taxon>ecological metagenomes</taxon>
    </lineage>
</organism>
<evidence type="ECO:0000313" key="1">
    <source>
        <dbReference type="EMBL" id="CAB4685317.1"/>
    </source>
</evidence>
<protein>
    <submittedName>
        <fullName evidence="1">Unannotated protein</fullName>
    </submittedName>
</protein>
<sequence length="93" mass="10382">MHHADLHEELGLGPLPERFWRPVQETVEPMLLGRAEGAAPDALASVAAYERFRALFSRRSRAQMRAWGTSLSPEALEALCIFGPRDDDQPLPT</sequence>
<proteinExistence type="predicted"/>
<reference evidence="1" key="1">
    <citation type="submission" date="2020-05" db="EMBL/GenBank/DDBJ databases">
        <authorList>
            <person name="Chiriac C."/>
            <person name="Salcher M."/>
            <person name="Ghai R."/>
            <person name="Kavagutti S V."/>
        </authorList>
    </citation>
    <scope>NUCLEOTIDE SEQUENCE</scope>
</reference>
<dbReference type="EMBL" id="CAEZXR010000004">
    <property type="protein sequence ID" value="CAB4685317.1"/>
    <property type="molecule type" value="Genomic_DNA"/>
</dbReference>